<evidence type="ECO:0000256" key="2">
    <source>
        <dbReference type="ARBA" id="ARBA00022692"/>
    </source>
</evidence>
<dbReference type="GO" id="GO:0022857">
    <property type="term" value="F:transmembrane transporter activity"/>
    <property type="evidence" value="ECO:0007669"/>
    <property type="project" value="InterPro"/>
</dbReference>
<evidence type="ECO:0000256" key="7">
    <source>
        <dbReference type="SAM" id="Phobius"/>
    </source>
</evidence>
<feature type="transmembrane region" description="Helical" evidence="7">
    <location>
        <begin position="347"/>
        <end position="366"/>
    </location>
</feature>
<feature type="transmembrane region" description="Helical" evidence="7">
    <location>
        <begin position="454"/>
        <end position="476"/>
    </location>
</feature>
<evidence type="ECO:0000259" key="8">
    <source>
        <dbReference type="PROSITE" id="PS50850"/>
    </source>
</evidence>
<dbReference type="Gene3D" id="1.20.1720.10">
    <property type="entry name" value="Multidrug resistance protein D"/>
    <property type="match status" value="1"/>
</dbReference>
<dbReference type="GO" id="GO:0005886">
    <property type="term" value="C:plasma membrane"/>
    <property type="evidence" value="ECO:0007669"/>
    <property type="project" value="UniProtKB-SubCell"/>
</dbReference>
<dbReference type="PANTHER" id="PTHR42718:SF42">
    <property type="entry name" value="EXPORT PROTEIN"/>
    <property type="match status" value="1"/>
</dbReference>
<dbReference type="InterPro" id="IPR020846">
    <property type="entry name" value="MFS_dom"/>
</dbReference>
<protein>
    <submittedName>
        <fullName evidence="9">MFS transporter</fullName>
    </submittedName>
</protein>
<feature type="transmembrane region" description="Helical" evidence="7">
    <location>
        <begin position="135"/>
        <end position="156"/>
    </location>
</feature>
<feature type="transmembrane region" description="Helical" evidence="7">
    <location>
        <begin position="76"/>
        <end position="101"/>
    </location>
</feature>
<feature type="transmembrane region" description="Helical" evidence="7">
    <location>
        <begin position="317"/>
        <end position="335"/>
    </location>
</feature>
<evidence type="ECO:0000313" key="9">
    <source>
        <dbReference type="EMBL" id="GDY50578.1"/>
    </source>
</evidence>
<feature type="transmembrane region" description="Helical" evidence="7">
    <location>
        <begin position="239"/>
        <end position="259"/>
    </location>
</feature>
<keyword evidence="3 7" id="KW-1133">Transmembrane helix</keyword>
<feature type="transmembrane region" description="Helical" evidence="7">
    <location>
        <begin position="162"/>
        <end position="183"/>
    </location>
</feature>
<organism evidence="9 10">
    <name type="scientific">Streptomyces violaceusniger</name>
    <dbReference type="NCBI Taxonomy" id="68280"/>
    <lineage>
        <taxon>Bacteria</taxon>
        <taxon>Bacillati</taxon>
        <taxon>Actinomycetota</taxon>
        <taxon>Actinomycetes</taxon>
        <taxon>Kitasatosporales</taxon>
        <taxon>Streptomycetaceae</taxon>
        <taxon>Streptomyces</taxon>
        <taxon>Streptomyces violaceusniger group</taxon>
    </lineage>
</organism>
<comment type="caution">
    <text evidence="9">The sequence shown here is derived from an EMBL/GenBank/DDBJ whole genome shotgun (WGS) entry which is preliminary data.</text>
</comment>
<dbReference type="SUPFAM" id="SSF103473">
    <property type="entry name" value="MFS general substrate transporter"/>
    <property type="match status" value="1"/>
</dbReference>
<dbReference type="CDD" id="cd17321">
    <property type="entry name" value="MFS_MMR_MDR_like"/>
    <property type="match status" value="1"/>
</dbReference>
<evidence type="ECO:0000256" key="1">
    <source>
        <dbReference type="ARBA" id="ARBA00004651"/>
    </source>
</evidence>
<feature type="region of interest" description="Disordered" evidence="6">
    <location>
        <begin position="480"/>
        <end position="509"/>
    </location>
</feature>
<evidence type="ECO:0000256" key="6">
    <source>
        <dbReference type="SAM" id="MobiDB-lite"/>
    </source>
</evidence>
<dbReference type="InterPro" id="IPR011701">
    <property type="entry name" value="MFS"/>
</dbReference>
<dbReference type="AlphaFoldDB" id="A0A4D4KW29"/>
<keyword evidence="4 7" id="KW-0472">Membrane</keyword>
<accession>A0A4D4KW29</accession>
<evidence type="ECO:0000313" key="10">
    <source>
        <dbReference type="Proteomes" id="UP000301309"/>
    </source>
</evidence>
<evidence type="ECO:0000256" key="4">
    <source>
        <dbReference type="ARBA" id="ARBA00023136"/>
    </source>
</evidence>
<feature type="transmembrane region" description="Helical" evidence="7">
    <location>
        <begin position="372"/>
        <end position="396"/>
    </location>
</feature>
<dbReference type="Proteomes" id="UP000301309">
    <property type="component" value="Unassembled WGS sequence"/>
</dbReference>
<feature type="transmembrane region" description="Helical" evidence="7">
    <location>
        <begin position="280"/>
        <end position="305"/>
    </location>
</feature>
<dbReference type="EMBL" id="BJHW01000001">
    <property type="protein sequence ID" value="GDY50578.1"/>
    <property type="molecule type" value="Genomic_DNA"/>
</dbReference>
<dbReference type="Pfam" id="PF07690">
    <property type="entry name" value="MFS_1"/>
    <property type="match status" value="1"/>
</dbReference>
<evidence type="ECO:0000256" key="5">
    <source>
        <dbReference type="ARBA" id="ARBA00023251"/>
    </source>
</evidence>
<reference evidence="9 10" key="1">
    <citation type="journal article" date="2020" name="Int. J. Syst. Evol. Microbiol.">
        <title>Reclassification of Streptomyces castelarensis and Streptomyces sporoclivatus as later heterotypic synonyms of Streptomyces antimycoticus.</title>
        <authorList>
            <person name="Komaki H."/>
            <person name="Tamura T."/>
        </authorList>
    </citation>
    <scope>NUCLEOTIDE SEQUENCE [LARGE SCALE GENOMIC DNA]</scope>
    <source>
        <strain evidence="9 10">NBRC 13459</strain>
    </source>
</reference>
<feature type="transmembrane region" description="Helical" evidence="7">
    <location>
        <begin position="417"/>
        <end position="434"/>
    </location>
</feature>
<evidence type="ECO:0000256" key="3">
    <source>
        <dbReference type="ARBA" id="ARBA00022989"/>
    </source>
</evidence>
<gene>
    <name evidence="9" type="ORF">SVIO_012010</name>
</gene>
<dbReference type="RefSeq" id="WP_137976326.1">
    <property type="nucleotide sequence ID" value="NZ_BAAASO010000008.1"/>
</dbReference>
<dbReference type="Gene3D" id="1.20.1250.20">
    <property type="entry name" value="MFS general substrate transporter like domains"/>
    <property type="match status" value="1"/>
</dbReference>
<name>A0A4D4KW29_STRVO</name>
<feature type="domain" description="Major facilitator superfamily (MFS) profile" evidence="8">
    <location>
        <begin position="10"/>
        <end position="484"/>
    </location>
</feature>
<feature type="transmembrane region" description="Helical" evidence="7">
    <location>
        <begin position="46"/>
        <end position="64"/>
    </location>
</feature>
<comment type="subcellular location">
    <subcellularLocation>
        <location evidence="1">Cell membrane</location>
        <topology evidence="1">Multi-pass membrane protein</topology>
    </subcellularLocation>
</comment>
<keyword evidence="5" id="KW-0046">Antibiotic resistance</keyword>
<keyword evidence="10" id="KW-1185">Reference proteome</keyword>
<keyword evidence="2 7" id="KW-0812">Transmembrane</keyword>
<proteinExistence type="predicted"/>
<dbReference type="GO" id="GO:0046677">
    <property type="term" value="P:response to antibiotic"/>
    <property type="evidence" value="ECO:0007669"/>
    <property type="project" value="UniProtKB-KW"/>
</dbReference>
<dbReference type="PROSITE" id="PS50850">
    <property type="entry name" value="MFS"/>
    <property type="match status" value="1"/>
</dbReference>
<dbReference type="InterPro" id="IPR036259">
    <property type="entry name" value="MFS_trans_sf"/>
</dbReference>
<dbReference type="PANTHER" id="PTHR42718">
    <property type="entry name" value="MAJOR FACILITATOR SUPERFAMILY MULTIDRUG TRANSPORTER MFSC"/>
    <property type="match status" value="1"/>
</dbReference>
<sequence length="509" mass="50508">MSSPRGQRLTLVASVTGAVVVALDGTVLTVAQPRLQRDLNATFAQVQWTSTGYLIAVASLLVFAGRLGDRYGHRHVFALGMLGFGAASAGIGLAGGIGWVIGLRVAQGVFGALLQPATLGMLRAAYPPDRLGRPVAVRTGAIGLAAVAGPLVGGALTTHLGWRAVFFVNVAPALAMGLAALAVRAPSALAAQAPGALAVRAPAAPRETARPRLDLPGAGLLAVALAGLVHTLVGIPGTGWTVATTLGLGCAAVAGGVFVRHERRTEDPLVPPGVLRSGSAGPALGVLVAASAALFGALFLGTYYVQDALALDPLDSGLRALPLAVMMVLGAPVAATLTRRQGPRRTAVAGMVLVVAGVLLMSRLGRGSGAEAIGGCFLLLGSGFATVMVTATTVVVRDASVDTAGVAGGLQQTAMNIGPALGVAAATTLMSVAGRGDTTGRPPGDGPRWAAGVFLSAMGPALTVLAAVAAAGALLATRLPGRTATRPPGDQPVEGLPDGPPRSEIASSA</sequence>
<dbReference type="OrthoDB" id="4334754at2"/>